<dbReference type="Proteomes" id="UP000541426">
    <property type="component" value="Unassembled WGS sequence"/>
</dbReference>
<reference evidence="2 3" key="1">
    <citation type="submission" date="2020-08" db="EMBL/GenBank/DDBJ databases">
        <title>Genomic Encyclopedia of Type Strains, Phase IV (KMG-IV): sequencing the most valuable type-strain genomes for metagenomic binning, comparative biology and taxonomic classification.</title>
        <authorList>
            <person name="Goeker M."/>
        </authorList>
    </citation>
    <scope>NUCLEOTIDE SEQUENCE [LARGE SCALE GENOMIC DNA]</scope>
    <source>
        <strain evidence="2 3">DSM 102235</strain>
    </source>
</reference>
<dbReference type="Gene3D" id="3.40.50.1820">
    <property type="entry name" value="alpha/beta hydrolase"/>
    <property type="match status" value="1"/>
</dbReference>
<dbReference type="InterPro" id="IPR029058">
    <property type="entry name" value="AB_hydrolase_fold"/>
</dbReference>
<sequence length="553" mass="63771">MNDEAEEKTGNIGHTALVFFHGIGNPRKLGTLTTFLDEFDRVGSSQDPQKLGVPRNFRHKIEEGEDGSSSAVVQFRRIKKFKKIDVQVKIVRAYEGYWGDDLTRPISMLTFILWILKIVVNSFRILRSPWRRYPLYRIRSLHLVDDMFSGRLTREKLEAIYRKFGSAKKVDRWKAGTRQDFIAYLESDEVKGTYGDFSAIAKSWFEREKNVLRSFLFTATSVLVFAFFMLLVVGFLIWSTLGVAAEAYSVPVALHIPAAVSIYALFLWLAWSPVKQRISDVYFWTSYDERSNGFSIRERRIDQAERLIQKVIKNDRCNDCVIVAHSLGSAIATEAFFRISDKIDALDISDEERECRRRQFQKIRFMFVAGSPIDNIFSLFQESYVPSRRYSRIQEQKSASFKRDHFYPSFAMVNIWSRFDPISARILSLRTPENRRNKMVFNSESVPSGIPAPLAAHSGYFQDEAIMTEIYRAVMTGRFNPQNMRAEYLEVELGRWKYISFLGLPLCIIMVIGASLFEIRLLSAGSLVALGGLLYFTLKKYASDVKEQAECRS</sequence>
<feature type="transmembrane region" description="Helical" evidence="1">
    <location>
        <begin position="250"/>
        <end position="271"/>
    </location>
</feature>
<dbReference type="RefSeq" id="WP_183964007.1">
    <property type="nucleotide sequence ID" value="NZ_BAABBZ010000014.1"/>
</dbReference>
<dbReference type="EMBL" id="JACIEJ010000002">
    <property type="protein sequence ID" value="MBB3984944.1"/>
    <property type="molecule type" value="Genomic_DNA"/>
</dbReference>
<dbReference type="SUPFAM" id="SSF53474">
    <property type="entry name" value="alpha/beta-Hydrolases"/>
    <property type="match status" value="1"/>
</dbReference>
<evidence type="ECO:0000313" key="2">
    <source>
        <dbReference type="EMBL" id="MBB3984944.1"/>
    </source>
</evidence>
<evidence type="ECO:0000313" key="3">
    <source>
        <dbReference type="Proteomes" id="UP000541426"/>
    </source>
</evidence>
<feature type="transmembrane region" description="Helical" evidence="1">
    <location>
        <begin position="521"/>
        <end position="538"/>
    </location>
</feature>
<comment type="caution">
    <text evidence="2">The sequence shown here is derived from an EMBL/GenBank/DDBJ whole genome shotgun (WGS) entry which is preliminary data.</text>
</comment>
<name>A0A7W6DTH3_9RHOB</name>
<proteinExistence type="predicted"/>
<feature type="transmembrane region" description="Helical" evidence="1">
    <location>
        <begin position="106"/>
        <end position="126"/>
    </location>
</feature>
<organism evidence="2 3">
    <name type="scientific">Sagittula marina</name>
    <dbReference type="NCBI Taxonomy" id="943940"/>
    <lineage>
        <taxon>Bacteria</taxon>
        <taxon>Pseudomonadati</taxon>
        <taxon>Pseudomonadota</taxon>
        <taxon>Alphaproteobacteria</taxon>
        <taxon>Rhodobacterales</taxon>
        <taxon>Roseobacteraceae</taxon>
        <taxon>Sagittula</taxon>
    </lineage>
</organism>
<keyword evidence="1" id="KW-1133">Transmembrane helix</keyword>
<gene>
    <name evidence="2" type="ORF">GGQ68_001260</name>
</gene>
<keyword evidence="1" id="KW-0472">Membrane</keyword>
<feature type="transmembrane region" description="Helical" evidence="1">
    <location>
        <begin position="498"/>
        <end position="515"/>
    </location>
</feature>
<keyword evidence="1" id="KW-0812">Transmembrane</keyword>
<protein>
    <submittedName>
        <fullName evidence="2">Pimeloyl-ACP methyl ester carboxylesterase</fullName>
    </submittedName>
</protein>
<dbReference type="AlphaFoldDB" id="A0A7W6DTH3"/>
<keyword evidence="3" id="KW-1185">Reference proteome</keyword>
<evidence type="ECO:0000256" key="1">
    <source>
        <dbReference type="SAM" id="Phobius"/>
    </source>
</evidence>
<feature type="transmembrane region" description="Helical" evidence="1">
    <location>
        <begin position="215"/>
        <end position="238"/>
    </location>
</feature>
<accession>A0A7W6DTH3</accession>